<feature type="chain" id="PRO_5046942945" evidence="1">
    <location>
        <begin position="22"/>
        <end position="267"/>
    </location>
</feature>
<dbReference type="InterPro" id="IPR012347">
    <property type="entry name" value="Ferritin-like"/>
</dbReference>
<comment type="caution">
    <text evidence="3">The sequence shown here is derived from an EMBL/GenBank/DDBJ whole genome shotgun (WGS) entry which is preliminary data.</text>
</comment>
<accession>A0ABU0MGG6</accession>
<evidence type="ECO:0000256" key="1">
    <source>
        <dbReference type="SAM" id="SignalP"/>
    </source>
</evidence>
<dbReference type="Gene3D" id="1.20.1260.10">
    <property type="match status" value="1"/>
</dbReference>
<dbReference type="Proteomes" id="UP001244552">
    <property type="component" value="Unassembled WGS sequence"/>
</dbReference>
<reference evidence="3 4" key="1">
    <citation type="submission" date="2023-07" db="EMBL/GenBank/DDBJ databases">
        <title>Genomic Encyclopedia of Type Strains, Phase IV (KMG-IV): sequencing the most valuable type-strain genomes for metagenomic binning, comparative biology and taxonomic classification.</title>
        <authorList>
            <person name="Goeker M."/>
        </authorList>
    </citation>
    <scope>NUCLEOTIDE SEQUENCE [LARGE SCALE GENOMIC DNA]</scope>
    <source>
        <strain evidence="3 4">DSM 19922</strain>
    </source>
</reference>
<dbReference type="Pfam" id="PF13628">
    <property type="entry name" value="DUF4142"/>
    <property type="match status" value="1"/>
</dbReference>
<dbReference type="PANTHER" id="PTHR38593:SF1">
    <property type="entry name" value="BLR2558 PROTEIN"/>
    <property type="match status" value="1"/>
</dbReference>
<dbReference type="RefSeq" id="WP_209979622.1">
    <property type="nucleotide sequence ID" value="NZ_JAGINO010000003.1"/>
</dbReference>
<evidence type="ECO:0000259" key="2">
    <source>
        <dbReference type="Pfam" id="PF13628"/>
    </source>
</evidence>
<dbReference type="PANTHER" id="PTHR38593">
    <property type="entry name" value="BLR2558 PROTEIN"/>
    <property type="match status" value="1"/>
</dbReference>
<feature type="signal peptide" evidence="1">
    <location>
        <begin position="1"/>
        <end position="21"/>
    </location>
</feature>
<keyword evidence="4" id="KW-1185">Reference proteome</keyword>
<keyword evidence="1" id="KW-0732">Signal</keyword>
<feature type="domain" description="DUF4142" evidence="2">
    <location>
        <begin position="120"/>
        <end position="257"/>
    </location>
</feature>
<name>A0ABU0MGG6_9PROT</name>
<protein>
    <submittedName>
        <fullName evidence="3">Membrane protein</fullName>
    </submittedName>
</protein>
<dbReference type="EMBL" id="JAUSVU010000003">
    <property type="protein sequence ID" value="MDQ0532525.1"/>
    <property type="molecule type" value="Genomic_DNA"/>
</dbReference>
<organism evidence="3 4">
    <name type="scientific">Azospirillum picis</name>
    <dbReference type="NCBI Taxonomy" id="488438"/>
    <lineage>
        <taxon>Bacteria</taxon>
        <taxon>Pseudomonadati</taxon>
        <taxon>Pseudomonadota</taxon>
        <taxon>Alphaproteobacteria</taxon>
        <taxon>Rhodospirillales</taxon>
        <taxon>Azospirillaceae</taxon>
        <taxon>Azospirillum</taxon>
    </lineage>
</organism>
<gene>
    <name evidence="3" type="ORF">QO018_001369</name>
</gene>
<proteinExistence type="predicted"/>
<evidence type="ECO:0000313" key="4">
    <source>
        <dbReference type="Proteomes" id="UP001244552"/>
    </source>
</evidence>
<sequence length="267" mass="27647">MTRTFVVTAVGAVLLSTTAMAQVAGSATSPQAGTSYMLGTSSGGVVPPVTAPARGLPVTDTAQGGKVFVLGEQIGNRELANQPTVYGNAVSGSSSAAVPGTYGSTYGQPAGTPMVMPAASAADFVTRAGQSGAFEIESSRVALDRASAAPVRQFANQMIDDHTRVSRNLMAVAEAQRLKAPAMPDMAHQQQVSQLQTLTGSAFDRTYIQQQVMAHRDAVALFESVANSSQADLRPFQSLAMQTLPTLQHHLREAEAMAAGAPLASAR</sequence>
<dbReference type="InterPro" id="IPR025419">
    <property type="entry name" value="DUF4142"/>
</dbReference>
<evidence type="ECO:0000313" key="3">
    <source>
        <dbReference type="EMBL" id="MDQ0532525.1"/>
    </source>
</evidence>